<dbReference type="KEGG" id="eff:skT53_17860"/>
<feature type="domain" description="DSBA-like thioredoxin" evidence="1">
    <location>
        <begin position="3"/>
        <end position="163"/>
    </location>
</feature>
<evidence type="ECO:0000313" key="3">
    <source>
        <dbReference type="Proteomes" id="UP000593802"/>
    </source>
</evidence>
<protein>
    <recommendedName>
        <fullName evidence="1">DSBA-like thioredoxin domain-containing protein</fullName>
    </recommendedName>
</protein>
<dbReference type="Proteomes" id="UP000593802">
    <property type="component" value="Chromosome"/>
</dbReference>
<dbReference type="InterPro" id="IPR001853">
    <property type="entry name" value="DSBA-like_thioredoxin_dom"/>
</dbReference>
<dbReference type="EMBL" id="AP023366">
    <property type="protein sequence ID" value="BCJ86801.1"/>
    <property type="molecule type" value="Genomic_DNA"/>
</dbReference>
<sequence length="173" mass="19687">MAKQKGIEIEWKSFELRPEGVEVPEKSPEYYEQAWRSVRQFAARYGLQMNLNRQAKHSRKAHEGAKFAEQNGKSDEYHDAVFRAQFTEDKNIDDIDTLVNIAGQIGLDPQSFRQALESRQFEAQVLADTDLAAQYGISAIPCFVVGNRGVMGVQTEEALQRLLEGKDLYMDVE</sequence>
<dbReference type="SUPFAM" id="SSF52833">
    <property type="entry name" value="Thioredoxin-like"/>
    <property type="match status" value="1"/>
</dbReference>
<dbReference type="Pfam" id="PF01323">
    <property type="entry name" value="DSBA"/>
    <property type="match status" value="1"/>
</dbReference>
<dbReference type="PANTHER" id="PTHR13887:SF33">
    <property type="entry name" value="ISOMERASE"/>
    <property type="match status" value="1"/>
</dbReference>
<accession>A0A7I8DFZ5</accession>
<dbReference type="AlphaFoldDB" id="A0A7I8DFZ5"/>
<evidence type="ECO:0000259" key="1">
    <source>
        <dbReference type="Pfam" id="PF01323"/>
    </source>
</evidence>
<name>A0A7I8DFZ5_9BACL</name>
<reference evidence="2 3" key="1">
    <citation type="submission" date="2020-08" db="EMBL/GenBank/DDBJ databases">
        <title>Complete Genome Sequence of Effusibacillus dendaii Strain skT53, Isolated from Farmland soil.</title>
        <authorList>
            <person name="Konishi T."/>
            <person name="Kawasaki H."/>
        </authorList>
    </citation>
    <scope>NUCLEOTIDE SEQUENCE [LARGE SCALE GENOMIC DNA]</scope>
    <source>
        <strain evidence="3">skT53</strain>
    </source>
</reference>
<organism evidence="2 3">
    <name type="scientific">Effusibacillus dendaii</name>
    <dbReference type="NCBI Taxonomy" id="2743772"/>
    <lineage>
        <taxon>Bacteria</taxon>
        <taxon>Bacillati</taxon>
        <taxon>Bacillota</taxon>
        <taxon>Bacilli</taxon>
        <taxon>Bacillales</taxon>
        <taxon>Alicyclobacillaceae</taxon>
        <taxon>Effusibacillus</taxon>
    </lineage>
</organism>
<dbReference type="Gene3D" id="3.40.30.10">
    <property type="entry name" value="Glutaredoxin"/>
    <property type="match status" value="1"/>
</dbReference>
<evidence type="ECO:0000313" key="2">
    <source>
        <dbReference type="EMBL" id="BCJ86801.1"/>
    </source>
</evidence>
<gene>
    <name evidence="2" type="ORF">skT53_17860</name>
</gene>
<dbReference type="PANTHER" id="PTHR13887">
    <property type="entry name" value="GLUTATHIONE S-TRANSFERASE KAPPA"/>
    <property type="match status" value="1"/>
</dbReference>
<dbReference type="GO" id="GO:0016491">
    <property type="term" value="F:oxidoreductase activity"/>
    <property type="evidence" value="ECO:0007669"/>
    <property type="project" value="InterPro"/>
</dbReference>
<dbReference type="InterPro" id="IPR036249">
    <property type="entry name" value="Thioredoxin-like_sf"/>
</dbReference>
<keyword evidence="3" id="KW-1185">Reference proteome</keyword>
<proteinExistence type="predicted"/>